<dbReference type="PROSITE" id="PS50011">
    <property type="entry name" value="PROTEIN_KINASE_DOM"/>
    <property type="match status" value="1"/>
</dbReference>
<dbReference type="GO" id="GO:0004672">
    <property type="term" value="F:protein kinase activity"/>
    <property type="evidence" value="ECO:0007669"/>
    <property type="project" value="InterPro"/>
</dbReference>
<dbReference type="GO" id="GO:0016787">
    <property type="term" value="F:hydrolase activity"/>
    <property type="evidence" value="ECO:0007669"/>
    <property type="project" value="UniProtKB-KW"/>
</dbReference>
<feature type="domain" description="Protein kinase" evidence="2">
    <location>
        <begin position="131"/>
        <end position="428"/>
    </location>
</feature>
<protein>
    <submittedName>
        <fullName evidence="3">Glycoside hydrolase family 93 protein</fullName>
    </submittedName>
</protein>
<dbReference type="InterPro" id="IPR011009">
    <property type="entry name" value="Kinase-like_dom_sf"/>
</dbReference>
<comment type="caution">
    <text evidence="3">The sequence shown here is derived from an EMBL/GenBank/DDBJ whole genome shotgun (WGS) entry which is preliminary data.</text>
</comment>
<dbReference type="InterPro" id="IPR008271">
    <property type="entry name" value="Ser/Thr_kinase_AS"/>
</dbReference>
<dbReference type="CDD" id="cd15482">
    <property type="entry name" value="Sialidase_non-viral"/>
    <property type="match status" value="1"/>
</dbReference>
<keyword evidence="4" id="KW-1185">Reference proteome</keyword>
<dbReference type="PANTHER" id="PTHR38792:SF3">
    <property type="entry name" value="BNR_ASP-BOX REPEAT DOMAIN PROTEIN (AFU_ORTHOLOGUE AFUA_7G06430)-RELATED"/>
    <property type="match status" value="1"/>
</dbReference>
<dbReference type="SMART" id="SM00220">
    <property type="entry name" value="S_TKc"/>
    <property type="match status" value="1"/>
</dbReference>
<evidence type="ECO:0000259" key="2">
    <source>
        <dbReference type="PROSITE" id="PS50011"/>
    </source>
</evidence>
<dbReference type="InterPro" id="IPR000719">
    <property type="entry name" value="Prot_kinase_dom"/>
</dbReference>
<dbReference type="Gene3D" id="1.10.510.10">
    <property type="entry name" value="Transferase(Phosphotransferase) domain 1"/>
    <property type="match status" value="1"/>
</dbReference>
<evidence type="ECO:0000256" key="1">
    <source>
        <dbReference type="SAM" id="MobiDB-lite"/>
    </source>
</evidence>
<keyword evidence="3" id="KW-0378">Hydrolase</keyword>
<reference evidence="3 4" key="1">
    <citation type="journal article" date="2018" name="IMA Fungus">
        <title>IMA Genome-F 10: Nine draft genome sequences of Claviceps purpurea s.lat., including C. arundinis, C. humidiphila, and C. cf. spartinae, pseudomolecules for the pitch canker pathogen Fusarium circinatum, draft genome of Davidsoniella eucalypti, Grosmannia galeiformis, Quambalaria eucalypti, and Teratosphaeria destructans.</title>
        <authorList>
            <person name="Wingfield B.D."/>
            <person name="Liu M."/>
            <person name="Nguyen H.D."/>
            <person name="Lane F.A."/>
            <person name="Morgan S.W."/>
            <person name="De Vos L."/>
            <person name="Wilken P.M."/>
            <person name="Duong T.A."/>
            <person name="Aylward J."/>
            <person name="Coetzee M.P."/>
            <person name="Dadej K."/>
            <person name="De Beer Z.W."/>
            <person name="Findlay W."/>
            <person name="Havenga M."/>
            <person name="Kolarik M."/>
            <person name="Menzies J.G."/>
            <person name="Naidoo K."/>
            <person name="Pochopski O."/>
            <person name="Shoukouhi P."/>
            <person name="Santana Q.C."/>
            <person name="Seifert K.A."/>
            <person name="Soal N."/>
            <person name="Steenkamp E.T."/>
            <person name="Tatham C.T."/>
            <person name="van der Nest M.A."/>
            <person name="Wingfield M.J."/>
        </authorList>
    </citation>
    <scope>NUCLEOTIDE SEQUENCE [LARGE SCALE GENOMIC DNA]</scope>
    <source>
        <strain evidence="3">CMW44962</strain>
    </source>
</reference>
<dbReference type="Pfam" id="PF00069">
    <property type="entry name" value="Pkinase"/>
    <property type="match status" value="1"/>
</dbReference>
<dbReference type="GO" id="GO:0005524">
    <property type="term" value="F:ATP binding"/>
    <property type="evidence" value="ECO:0007669"/>
    <property type="project" value="InterPro"/>
</dbReference>
<dbReference type="Gene3D" id="3.30.200.20">
    <property type="entry name" value="Phosphorylase Kinase, domain 1"/>
    <property type="match status" value="1"/>
</dbReference>
<name>A0A9W7SYU3_9PEZI</name>
<organism evidence="3 4">
    <name type="scientific">Teratosphaeria destructans</name>
    <dbReference type="NCBI Taxonomy" id="418781"/>
    <lineage>
        <taxon>Eukaryota</taxon>
        <taxon>Fungi</taxon>
        <taxon>Dikarya</taxon>
        <taxon>Ascomycota</taxon>
        <taxon>Pezizomycotina</taxon>
        <taxon>Dothideomycetes</taxon>
        <taxon>Dothideomycetidae</taxon>
        <taxon>Mycosphaerellales</taxon>
        <taxon>Teratosphaeriaceae</taxon>
        <taxon>Teratosphaeria</taxon>
    </lineage>
</organism>
<dbReference type="AlphaFoldDB" id="A0A9W7SYU3"/>
<dbReference type="EMBL" id="RIBY02000491">
    <property type="protein sequence ID" value="KAH9841308.1"/>
    <property type="molecule type" value="Genomic_DNA"/>
</dbReference>
<dbReference type="Gene3D" id="2.120.10.10">
    <property type="match status" value="1"/>
</dbReference>
<dbReference type="SUPFAM" id="SSF56112">
    <property type="entry name" value="Protein kinase-like (PK-like)"/>
    <property type="match status" value="1"/>
</dbReference>
<evidence type="ECO:0000313" key="4">
    <source>
        <dbReference type="Proteomes" id="UP001138500"/>
    </source>
</evidence>
<dbReference type="InterPro" id="IPR036278">
    <property type="entry name" value="Sialidase_sf"/>
</dbReference>
<dbReference type="PROSITE" id="PS00108">
    <property type="entry name" value="PROTEIN_KINASE_ST"/>
    <property type="match status" value="1"/>
</dbReference>
<reference evidence="3 4" key="2">
    <citation type="journal article" date="2021" name="Curr. Genet.">
        <title>Genetic response to nitrogen starvation in the aggressive Eucalyptus foliar pathogen Teratosphaeria destructans.</title>
        <authorList>
            <person name="Havenga M."/>
            <person name="Wingfield B.D."/>
            <person name="Wingfield M.J."/>
            <person name="Dreyer L.L."/>
            <person name="Roets F."/>
            <person name="Aylward J."/>
        </authorList>
    </citation>
    <scope>NUCLEOTIDE SEQUENCE [LARGE SCALE GENOMIC DNA]</scope>
    <source>
        <strain evidence="3">CMW44962</strain>
    </source>
</reference>
<dbReference type="SUPFAM" id="SSF50939">
    <property type="entry name" value="Sialidases"/>
    <property type="match status" value="1"/>
</dbReference>
<evidence type="ECO:0000313" key="3">
    <source>
        <dbReference type="EMBL" id="KAH9841308.1"/>
    </source>
</evidence>
<dbReference type="PANTHER" id="PTHR38792">
    <property type="entry name" value="BNR/ASP-BOX REPEAT DOMAIN PROTEIN (AFU_ORTHOLOGUE AFUA_7G06430)-RELATED"/>
    <property type="match status" value="1"/>
</dbReference>
<proteinExistence type="predicted"/>
<feature type="region of interest" description="Disordered" evidence="1">
    <location>
        <begin position="1"/>
        <end position="20"/>
    </location>
</feature>
<accession>A0A9W7SYU3</accession>
<dbReference type="OrthoDB" id="2130735at2759"/>
<sequence>MKSSNASESQRVTASTTSSHEGAALLGATKMAADWRSSLSFSDRLEATARIAKAYKTVNPGCASAESSKHAKASEEVARKHALTLSEYHELCAKSVQLLLNAAPAGLVEDHHTNEHIFPNLPTSGSRIGRYINGQHYRDGLFSEVFKAIDPDASEQDPKRLVALKITTPDMEQPPHNTKREARILSAAKGDRIIALLETFQQAGGHLVLVFPFMPFGLDSLLYHDQLPSSARKAVLRDLFTGLAHLHKLGIIHRDIKPSNVLLASSSGPAFLADFGITWSPNDAACEPADQKILDVGTTCYRPPELLFGHQAYNEKLDMWAAGCVAAQVVCLNRKTLFDAGDLGSELALIRSIFETLGTPDLRVWPEAEHFHDWGKMHFSRYEGKGWEEILPMAEARDVDLVSNLVVFESARRLSGAENRLCSMMPYGDASSLVGITSLVSSVLSFTMLLNSAILLGFVATAASALLTNVTIFTPPSDYTIPRTLYARTLLLSQEDESEPPVILSTWENYGPNNNSNPYFPIYQSFDLGATWSERSRVYDQVNGWGLRYQPFLYELPEDFACFKKGTVLLAGNSIPQDLSETQIDVYASEDQGKTWKFVSHVASGGPAIPNNGLTPVWEPFFLMYEGQIVIYYSDQRDPAHGQKLVHQVTSDLVTWGPVVDDVASSTYDDRPGMTTVSALPNGKWIITYEFYGAPEGAFAVYYRLSDSPLTFNDAPGYVINATDGTIPVGSPYNVWTPAGCENGRIVVSCGSTSTVFINHDLAAPGSPWVEYATPEGIGYTRSLLVLPDPNQILITSGGVLSGTDNRVTTSSIDIGAAGGFFHKRGIESIAGLRNRGVGS</sequence>
<dbReference type="Proteomes" id="UP001138500">
    <property type="component" value="Unassembled WGS sequence"/>
</dbReference>
<gene>
    <name evidence="3" type="ORF">Tdes44962_MAKER07757</name>
</gene>